<reference evidence="13" key="1">
    <citation type="submission" date="2020-06" db="EMBL/GenBank/DDBJ databases">
        <title>Draft genome sequences of strains closely related to Aspergillus parafelis and Aspergillus hiratsukae.</title>
        <authorList>
            <person name="Dos Santos R.A.C."/>
            <person name="Rivero-Menendez O."/>
            <person name="Steenwyk J.L."/>
            <person name="Mead M.E."/>
            <person name="Goldman G.H."/>
            <person name="Alastruey-Izquierdo A."/>
            <person name="Rokas A."/>
        </authorList>
    </citation>
    <scope>NUCLEOTIDE SEQUENCE</scope>
    <source>
        <strain evidence="13">CNM-CM7691</strain>
    </source>
</reference>
<keyword evidence="6" id="KW-0408">Iron</keyword>
<evidence type="ECO:0000256" key="9">
    <source>
        <dbReference type="ARBA" id="ARBA00022839"/>
    </source>
</evidence>
<proteinExistence type="inferred from homology"/>
<feature type="compositionally biased region" description="Acidic residues" evidence="12">
    <location>
        <begin position="148"/>
        <end position="157"/>
    </location>
</feature>
<dbReference type="GO" id="GO:0005634">
    <property type="term" value="C:nucleus"/>
    <property type="evidence" value="ECO:0007669"/>
    <property type="project" value="TreeGrafter"/>
</dbReference>
<keyword evidence="10" id="KW-1133">Transmembrane helix</keyword>
<evidence type="ECO:0000256" key="8">
    <source>
        <dbReference type="ARBA" id="ARBA00022722"/>
    </source>
</evidence>
<keyword evidence="8" id="KW-0540">Nuclease</keyword>
<feature type="compositionally biased region" description="Low complexity" evidence="12">
    <location>
        <begin position="44"/>
        <end position="65"/>
    </location>
</feature>
<protein>
    <submittedName>
        <fullName evidence="13">Uncharacterized protein</fullName>
    </submittedName>
</protein>
<keyword evidence="6" id="KW-0411">Iron-sulfur</keyword>
<comment type="subunit">
    <text evidence="5">Monomer.</text>
</comment>
<accession>A0A8H6V388</accession>
<comment type="subcellular location">
    <subcellularLocation>
        <location evidence="2">Membrane</location>
        <topology evidence="2">Multi-pass membrane protein</topology>
    </subcellularLocation>
</comment>
<dbReference type="AlphaFoldDB" id="A0A8H6V388"/>
<evidence type="ECO:0000313" key="14">
    <source>
        <dbReference type="Proteomes" id="UP000641853"/>
    </source>
</evidence>
<feature type="region of interest" description="Disordered" evidence="12">
    <location>
        <begin position="756"/>
        <end position="781"/>
    </location>
</feature>
<dbReference type="GO" id="GO:0036297">
    <property type="term" value="P:interstrand cross-link repair"/>
    <property type="evidence" value="ECO:0007669"/>
    <property type="project" value="TreeGrafter"/>
</dbReference>
<evidence type="ECO:0000256" key="7">
    <source>
        <dbReference type="ARBA" id="ARBA00022692"/>
    </source>
</evidence>
<comment type="similarity">
    <text evidence="3">Belongs to the peroxisomal membrane protein PXMP2/4 family.</text>
</comment>
<feature type="compositionally biased region" description="Basic and acidic residues" evidence="12">
    <location>
        <begin position="304"/>
        <end position="313"/>
    </location>
</feature>
<feature type="region of interest" description="Disordered" evidence="12">
    <location>
        <begin position="1"/>
        <end position="83"/>
    </location>
</feature>
<evidence type="ECO:0000256" key="2">
    <source>
        <dbReference type="ARBA" id="ARBA00004141"/>
    </source>
</evidence>
<dbReference type="Proteomes" id="UP000641853">
    <property type="component" value="Unassembled WGS sequence"/>
</dbReference>
<organism evidence="13 14">
    <name type="scientific">Aspergillus felis</name>
    <dbReference type="NCBI Taxonomy" id="1287682"/>
    <lineage>
        <taxon>Eukaryota</taxon>
        <taxon>Fungi</taxon>
        <taxon>Dikarya</taxon>
        <taxon>Ascomycota</taxon>
        <taxon>Pezizomycotina</taxon>
        <taxon>Eurotiomycetes</taxon>
        <taxon>Eurotiomycetidae</taxon>
        <taxon>Eurotiales</taxon>
        <taxon>Aspergillaceae</taxon>
        <taxon>Aspergillus</taxon>
        <taxon>Aspergillus subgen. Fumigati</taxon>
    </lineage>
</organism>
<dbReference type="InterPro" id="IPR019190">
    <property type="entry name" value="EXOV"/>
</dbReference>
<comment type="caution">
    <text evidence="13">The sequence shown here is derived from an EMBL/GenBank/DDBJ whole genome shotgun (WGS) entry which is preliminary data.</text>
</comment>
<evidence type="ECO:0000313" key="13">
    <source>
        <dbReference type="EMBL" id="KAF7177058.1"/>
    </source>
</evidence>
<dbReference type="GO" id="GO:0051539">
    <property type="term" value="F:4 iron, 4 sulfur cluster binding"/>
    <property type="evidence" value="ECO:0007669"/>
    <property type="project" value="UniProtKB-KW"/>
</dbReference>
<keyword evidence="9" id="KW-0269">Exonuclease</keyword>
<dbReference type="InterPro" id="IPR007248">
    <property type="entry name" value="Mpv17_PMP22"/>
</dbReference>
<dbReference type="PANTHER" id="PTHR14464">
    <property type="entry name" value="EXONUCLEASE V"/>
    <property type="match status" value="1"/>
</dbReference>
<evidence type="ECO:0000256" key="1">
    <source>
        <dbReference type="ARBA" id="ARBA00001966"/>
    </source>
</evidence>
<feature type="compositionally biased region" description="Low complexity" evidence="12">
    <location>
        <begin position="72"/>
        <end position="83"/>
    </location>
</feature>
<evidence type="ECO:0000256" key="11">
    <source>
        <dbReference type="ARBA" id="ARBA00023136"/>
    </source>
</evidence>
<feature type="compositionally biased region" description="Basic residues" evidence="12">
    <location>
        <begin position="15"/>
        <end position="30"/>
    </location>
</feature>
<dbReference type="Pfam" id="PF09810">
    <property type="entry name" value="Exo5"/>
    <property type="match status" value="1"/>
</dbReference>
<keyword evidence="6" id="KW-0479">Metal-binding</keyword>
<keyword evidence="6" id="KW-0004">4Fe-4S</keyword>
<name>A0A8H6V388_9EURO</name>
<dbReference type="PANTHER" id="PTHR14464:SF4">
    <property type="entry name" value="EXONUCLEASE V"/>
    <property type="match status" value="1"/>
</dbReference>
<evidence type="ECO:0000256" key="12">
    <source>
        <dbReference type="SAM" id="MobiDB-lite"/>
    </source>
</evidence>
<dbReference type="GO" id="GO:0045145">
    <property type="term" value="F:single-stranded DNA 5'-3' DNA exonuclease activity"/>
    <property type="evidence" value="ECO:0007669"/>
    <property type="project" value="InterPro"/>
</dbReference>
<evidence type="ECO:0000256" key="4">
    <source>
        <dbReference type="ARBA" id="ARBA00009797"/>
    </source>
</evidence>
<feature type="region of interest" description="Disordered" evidence="12">
    <location>
        <begin position="304"/>
        <end position="331"/>
    </location>
</feature>
<comment type="cofactor">
    <cofactor evidence="1">
        <name>[4Fe-4S] cluster</name>
        <dbReference type="ChEBI" id="CHEBI:49883"/>
    </cofactor>
</comment>
<gene>
    <name evidence="13" type="ORF">CNMCM7691_004706</name>
</gene>
<evidence type="ECO:0000256" key="6">
    <source>
        <dbReference type="ARBA" id="ARBA00022485"/>
    </source>
</evidence>
<comment type="similarity">
    <text evidence="4">Belongs to the EXO5 family.</text>
</comment>
<dbReference type="EMBL" id="JACBAG010001903">
    <property type="protein sequence ID" value="KAF7177058.1"/>
    <property type="molecule type" value="Genomic_DNA"/>
</dbReference>
<feature type="region of interest" description="Disordered" evidence="12">
    <location>
        <begin position="138"/>
        <end position="166"/>
    </location>
</feature>
<keyword evidence="9" id="KW-0378">Hydrolase</keyword>
<evidence type="ECO:0000256" key="10">
    <source>
        <dbReference type="ARBA" id="ARBA00022989"/>
    </source>
</evidence>
<dbReference type="GO" id="GO:0016020">
    <property type="term" value="C:membrane"/>
    <property type="evidence" value="ECO:0007669"/>
    <property type="project" value="UniProtKB-SubCell"/>
</dbReference>
<dbReference type="Pfam" id="PF04117">
    <property type="entry name" value="Mpv17_PMP22"/>
    <property type="match status" value="1"/>
</dbReference>
<evidence type="ECO:0000256" key="5">
    <source>
        <dbReference type="ARBA" id="ARBA00011245"/>
    </source>
</evidence>
<dbReference type="GO" id="GO:0005739">
    <property type="term" value="C:mitochondrion"/>
    <property type="evidence" value="ECO:0007669"/>
    <property type="project" value="TreeGrafter"/>
</dbReference>
<keyword evidence="14" id="KW-1185">Reference proteome</keyword>
<evidence type="ECO:0000256" key="3">
    <source>
        <dbReference type="ARBA" id="ARBA00006824"/>
    </source>
</evidence>
<keyword evidence="11" id="KW-0472">Membrane</keyword>
<sequence>MGHLLQHGRTTVRQLSRRTTRPQRSQRRHHSSEASPNPVHEKNSTSANASRSSAPSSSTSASSPHTCPPAGTPSAASTPARSSSRTFFQAIQAGPIGRVAESYTRVQQRRPYATQVVSSIVIYLCGDLSAQLLFPSDRPAQTPRAASEEDPADSAEDGEVKAASSGGYDPLRTMRHLTVGVGSAIPSYNWFMFLHNNFNFQSKFLSILTKVSVQQAVFTPIFNTYFFSVHSLLGGASLEETFERLKVALPVSISNSVKLWPAVTAFSFMYVSPPFRSIFAGVIAVGWQTYLSWLNQKAAREVEAEMSESEHSSHVLASGSDLDDSSDYGSDFTPDEEELLNDLLAQVATGHAITEASATATATAPATTTTASKTVQATVSAVADIEEYAEAPASQRVPKVLGREKPGFLWQKRKTWQVSTSAGARADPISGNICAASVEHPDSIEGRERQRERDVAREREWIGDSTTSPAPDLRSPIEQFRKPPNKAFSVTDLISPAWCELQYWYTLTKHGRKRRTPAMKQGSTIHKTLEDEVHTTVPVEITTKEDALALRLWNVIQGLRTLREYGLTRELEVWGLVDGELVNGVIDQLSYECPDPELEATAARYYADVEASRAVMPEYQMSLTDYLLAPSQGGKRLSEMTWTDEPDELVEDPPSTQSSEAFNIPRVYLTDIKTRASGSIPTIKSTSFRPTLLQLQIYYHMLNRLTTTDEVSIETLASRYDLDPHRTFTDAFIAEVGGLNDQFFDALSASEFDPDFIPSPEDAARRPSIRPSGSLPSASQDSTSILLEHNNLSSLWKFMKDQLRLTFLPSPQPSVSVAPSIPSEFQPSMLEPYPTIISPLLTARYLSSAPTADLHTRVLGSRSFLFDPTSMSSYLSDQMDWWRGNRDPRGVEIMEAWKCRICEFREECSWRQEREWSMARRKKGPKGP</sequence>
<keyword evidence="7" id="KW-0812">Transmembrane</keyword>